<protein>
    <submittedName>
        <fullName evidence="6">PAS domain S-box-containing protein</fullName>
    </submittedName>
</protein>
<dbReference type="SUPFAM" id="SSF55785">
    <property type="entry name" value="PYP-like sensor domain (PAS domain)"/>
    <property type="match status" value="1"/>
</dbReference>
<dbReference type="InterPro" id="IPR013656">
    <property type="entry name" value="PAS_4"/>
</dbReference>
<dbReference type="Pfam" id="PF08448">
    <property type="entry name" value="PAS_4"/>
    <property type="match status" value="1"/>
</dbReference>
<dbReference type="InterPro" id="IPR018060">
    <property type="entry name" value="HTH_AraC"/>
</dbReference>
<dbReference type="PANTHER" id="PTHR46796">
    <property type="entry name" value="HTH-TYPE TRANSCRIPTIONAL ACTIVATOR RHAS-RELATED"/>
    <property type="match status" value="1"/>
</dbReference>
<dbReference type="PANTHER" id="PTHR46796:SF13">
    <property type="entry name" value="HTH-TYPE TRANSCRIPTIONAL ACTIVATOR RHAS"/>
    <property type="match status" value="1"/>
</dbReference>
<accession>A0A1T4WZH3</accession>
<dbReference type="Gene3D" id="1.10.10.60">
    <property type="entry name" value="Homeodomain-like"/>
    <property type="match status" value="1"/>
</dbReference>
<dbReference type="CDD" id="cd00130">
    <property type="entry name" value="PAS"/>
    <property type="match status" value="1"/>
</dbReference>
<dbReference type="Pfam" id="PF12833">
    <property type="entry name" value="HTH_18"/>
    <property type="match status" value="1"/>
</dbReference>
<dbReference type="SUPFAM" id="SSF46689">
    <property type="entry name" value="Homeodomain-like"/>
    <property type="match status" value="2"/>
</dbReference>
<dbReference type="PROSITE" id="PS01124">
    <property type="entry name" value="HTH_ARAC_FAMILY_2"/>
    <property type="match status" value="1"/>
</dbReference>
<evidence type="ECO:0000256" key="3">
    <source>
        <dbReference type="ARBA" id="ARBA00023163"/>
    </source>
</evidence>
<organism evidence="6 7">
    <name type="scientific">Prosthecobacter debontii</name>
    <dbReference type="NCBI Taxonomy" id="48467"/>
    <lineage>
        <taxon>Bacteria</taxon>
        <taxon>Pseudomonadati</taxon>
        <taxon>Verrucomicrobiota</taxon>
        <taxon>Verrucomicrobiia</taxon>
        <taxon>Verrucomicrobiales</taxon>
        <taxon>Verrucomicrobiaceae</taxon>
        <taxon>Prosthecobacter</taxon>
    </lineage>
</organism>
<evidence type="ECO:0000313" key="6">
    <source>
        <dbReference type="EMBL" id="SKA82762.1"/>
    </source>
</evidence>
<dbReference type="GO" id="GO:0003700">
    <property type="term" value="F:DNA-binding transcription factor activity"/>
    <property type="evidence" value="ECO:0007669"/>
    <property type="project" value="InterPro"/>
</dbReference>
<dbReference type="EMBL" id="FUYE01000002">
    <property type="protein sequence ID" value="SKA82762.1"/>
    <property type="molecule type" value="Genomic_DNA"/>
</dbReference>
<name>A0A1T4WZH3_9BACT</name>
<sequence length="257" mass="29429">MSSDSIQLQASFLAHVASGCHFGQLFDELPGVSFFAKNQDFQFIAANRRFWRRFGFQSEAELIGKTDFDLFPEQLARNYRADDEDILSSGEPKRKIVEPFFNQQGLPDWFFTHKLPIRSVSGAVIGIMGIIETYAAASAVKTPYFQLDRAVNHIREHFRETIAVTDLAKLAGLSVRQFNRLFQQVFQSSPRTFLIKTRIQAACQELRRSDLDLTEIAQHSGFCDQSAMTLHFRQHMGTTPARYRRDHRQRASDASDD</sequence>
<keyword evidence="7" id="KW-1185">Reference proteome</keyword>
<proteinExistence type="predicted"/>
<evidence type="ECO:0000259" key="5">
    <source>
        <dbReference type="PROSITE" id="PS01124"/>
    </source>
</evidence>
<evidence type="ECO:0000256" key="1">
    <source>
        <dbReference type="ARBA" id="ARBA00023015"/>
    </source>
</evidence>
<dbReference type="InterPro" id="IPR009057">
    <property type="entry name" value="Homeodomain-like_sf"/>
</dbReference>
<reference evidence="7" key="1">
    <citation type="submission" date="2017-02" db="EMBL/GenBank/DDBJ databases">
        <authorList>
            <person name="Varghese N."/>
            <person name="Submissions S."/>
        </authorList>
    </citation>
    <scope>NUCLEOTIDE SEQUENCE [LARGE SCALE GENOMIC DNA]</scope>
    <source>
        <strain evidence="7">ATCC 700200</strain>
    </source>
</reference>
<keyword evidence="1" id="KW-0805">Transcription regulation</keyword>
<dbReference type="SMART" id="SM00342">
    <property type="entry name" value="HTH_ARAC"/>
    <property type="match status" value="1"/>
</dbReference>
<dbReference type="GO" id="GO:0043565">
    <property type="term" value="F:sequence-specific DNA binding"/>
    <property type="evidence" value="ECO:0007669"/>
    <property type="project" value="InterPro"/>
</dbReference>
<feature type="region of interest" description="Disordered" evidence="4">
    <location>
        <begin position="237"/>
        <end position="257"/>
    </location>
</feature>
<evidence type="ECO:0000313" key="7">
    <source>
        <dbReference type="Proteomes" id="UP000190774"/>
    </source>
</evidence>
<dbReference type="Gene3D" id="3.30.450.20">
    <property type="entry name" value="PAS domain"/>
    <property type="match status" value="1"/>
</dbReference>
<dbReference type="AlphaFoldDB" id="A0A1T4WZH3"/>
<evidence type="ECO:0000256" key="4">
    <source>
        <dbReference type="SAM" id="MobiDB-lite"/>
    </source>
</evidence>
<keyword evidence="2" id="KW-0238">DNA-binding</keyword>
<dbReference type="NCBIfam" id="TIGR00229">
    <property type="entry name" value="sensory_box"/>
    <property type="match status" value="1"/>
</dbReference>
<dbReference type="InterPro" id="IPR035965">
    <property type="entry name" value="PAS-like_dom_sf"/>
</dbReference>
<keyword evidence="3" id="KW-0804">Transcription</keyword>
<gene>
    <name evidence="6" type="ORF">SAMN02745166_00961</name>
</gene>
<dbReference type="Proteomes" id="UP000190774">
    <property type="component" value="Unassembled WGS sequence"/>
</dbReference>
<evidence type="ECO:0000256" key="2">
    <source>
        <dbReference type="ARBA" id="ARBA00023125"/>
    </source>
</evidence>
<feature type="domain" description="HTH araC/xylS-type" evidence="5">
    <location>
        <begin position="148"/>
        <end position="246"/>
    </location>
</feature>
<dbReference type="InterPro" id="IPR050204">
    <property type="entry name" value="AraC_XylS_family_regulators"/>
</dbReference>
<dbReference type="InterPro" id="IPR000014">
    <property type="entry name" value="PAS"/>
</dbReference>
<dbReference type="STRING" id="48467.SAMN02745166_00961"/>